<dbReference type="Proteomes" id="UP000499080">
    <property type="component" value="Unassembled WGS sequence"/>
</dbReference>
<dbReference type="AlphaFoldDB" id="A0A4Y2MPM4"/>
<keyword evidence="4" id="KW-1185">Reference proteome</keyword>
<evidence type="ECO:0000313" key="4">
    <source>
        <dbReference type="Proteomes" id="UP000499080"/>
    </source>
</evidence>
<organism evidence="2 4">
    <name type="scientific">Araneus ventricosus</name>
    <name type="common">Orbweaver spider</name>
    <name type="synonym">Epeira ventricosa</name>
    <dbReference type="NCBI Taxonomy" id="182803"/>
    <lineage>
        <taxon>Eukaryota</taxon>
        <taxon>Metazoa</taxon>
        <taxon>Ecdysozoa</taxon>
        <taxon>Arthropoda</taxon>
        <taxon>Chelicerata</taxon>
        <taxon>Arachnida</taxon>
        <taxon>Araneae</taxon>
        <taxon>Araneomorphae</taxon>
        <taxon>Entelegynae</taxon>
        <taxon>Araneoidea</taxon>
        <taxon>Araneidae</taxon>
        <taxon>Araneus</taxon>
    </lineage>
</organism>
<evidence type="ECO:0000313" key="2">
    <source>
        <dbReference type="EMBL" id="GBN28499.1"/>
    </source>
</evidence>
<dbReference type="OrthoDB" id="6425880at2759"/>
<feature type="chain" id="PRO_5033458537" evidence="1">
    <location>
        <begin position="27"/>
        <end position="245"/>
    </location>
</feature>
<name>A0A4Y2MPM4_ARAVE</name>
<reference evidence="2 4" key="1">
    <citation type="journal article" date="2019" name="Sci. Rep.">
        <title>Orb-weaving spider Araneus ventricosus genome elucidates the spidroin gene catalogue.</title>
        <authorList>
            <person name="Kono N."/>
            <person name="Nakamura H."/>
            <person name="Ohtoshi R."/>
            <person name="Moran D.A.P."/>
            <person name="Shinohara A."/>
            <person name="Yoshida Y."/>
            <person name="Fujiwara M."/>
            <person name="Mori M."/>
            <person name="Tomita M."/>
            <person name="Arakawa K."/>
        </authorList>
    </citation>
    <scope>NUCLEOTIDE SEQUENCE [LARGE SCALE GENOMIC DNA]</scope>
</reference>
<evidence type="ECO:0000256" key="1">
    <source>
        <dbReference type="SAM" id="SignalP"/>
    </source>
</evidence>
<protein>
    <submittedName>
        <fullName evidence="2">Uncharacterized protein</fullName>
    </submittedName>
</protein>
<keyword evidence="1" id="KW-0732">Signal</keyword>
<dbReference type="EMBL" id="BGPR01007649">
    <property type="protein sequence ID" value="GBN28499.1"/>
    <property type="molecule type" value="Genomic_DNA"/>
</dbReference>
<feature type="signal peptide" evidence="1">
    <location>
        <begin position="1"/>
        <end position="26"/>
    </location>
</feature>
<proteinExistence type="predicted"/>
<dbReference type="EMBL" id="BGPR01007652">
    <property type="protein sequence ID" value="GBN28523.1"/>
    <property type="molecule type" value="Genomic_DNA"/>
</dbReference>
<accession>A0A4Y2MPM4</accession>
<gene>
    <name evidence="3" type="ORF">AVEN_199196_1</name>
    <name evidence="2" type="ORF">AVEN_30849_1</name>
</gene>
<sequence>MKHLPQRLRSAFVLQIIIIHIHTSSCYYPVAKRSVQNATINMKNFLRKHAFCRQMECLNYQQPSAEQEAFNRDTKSGDFPHMLAIDLSQLHPRSPGVPTGSRHKPPVNLLGVDISVLSQNPAPNLPIAPPSFDITHDGKIIHGDNFDPRYDRLPKLENDHANNYFPQVFTNQRSPLLYPFQHLPLNIMTTYHFVAKNKKQEGELQTDSQPKGNDSEKKYTANFILHMLYQLSSNYQGDFNQQMQY</sequence>
<comment type="caution">
    <text evidence="2">The sequence shown here is derived from an EMBL/GenBank/DDBJ whole genome shotgun (WGS) entry which is preliminary data.</text>
</comment>
<evidence type="ECO:0000313" key="3">
    <source>
        <dbReference type="EMBL" id="GBN28523.1"/>
    </source>
</evidence>